<comment type="caution">
    <text evidence="1">The sequence shown here is derived from an EMBL/GenBank/DDBJ whole genome shotgun (WGS) entry which is preliminary data.</text>
</comment>
<dbReference type="VEuPathDB" id="FungiDB:VP01_1015g3"/>
<dbReference type="Proteomes" id="UP000037035">
    <property type="component" value="Unassembled WGS sequence"/>
</dbReference>
<name>A0A0L6VUX6_9BASI</name>
<accession>A0A0L6VUX6</accession>
<gene>
    <name evidence="1" type="ORF">VP01_1015g3</name>
</gene>
<evidence type="ECO:0000313" key="2">
    <source>
        <dbReference type="Proteomes" id="UP000037035"/>
    </source>
</evidence>
<sequence length="94" mass="10524">MIKILTGEALWIYKREVAGIFVQLLEANGLQGQDARGVEKQINKLESKYCNAANWRTQTGQGIEEEMEADVAQLSNDSESSNIGCSWQEAFKKN</sequence>
<dbReference type="EMBL" id="LAVV01000177">
    <property type="protein sequence ID" value="KNZ64558.1"/>
    <property type="molecule type" value="Genomic_DNA"/>
</dbReference>
<proteinExistence type="predicted"/>
<keyword evidence="2" id="KW-1185">Reference proteome</keyword>
<protein>
    <submittedName>
        <fullName evidence="1">Uncharacterized protein</fullName>
    </submittedName>
</protein>
<evidence type="ECO:0000313" key="1">
    <source>
        <dbReference type="EMBL" id="KNZ64558.1"/>
    </source>
</evidence>
<organism evidence="1 2">
    <name type="scientific">Puccinia sorghi</name>
    <dbReference type="NCBI Taxonomy" id="27349"/>
    <lineage>
        <taxon>Eukaryota</taxon>
        <taxon>Fungi</taxon>
        <taxon>Dikarya</taxon>
        <taxon>Basidiomycota</taxon>
        <taxon>Pucciniomycotina</taxon>
        <taxon>Pucciniomycetes</taxon>
        <taxon>Pucciniales</taxon>
        <taxon>Pucciniaceae</taxon>
        <taxon>Puccinia</taxon>
    </lineage>
</organism>
<dbReference type="AlphaFoldDB" id="A0A0L6VUX6"/>
<reference evidence="1 2" key="1">
    <citation type="submission" date="2015-08" db="EMBL/GenBank/DDBJ databases">
        <title>Next Generation Sequencing and Analysis of the Genome of Puccinia sorghi L Schw, the Causal Agent of Maize Common Rust.</title>
        <authorList>
            <person name="Rochi L."/>
            <person name="Burguener G."/>
            <person name="Darino M."/>
            <person name="Turjanski A."/>
            <person name="Kreff E."/>
            <person name="Dieguez M.J."/>
            <person name="Sacco F."/>
        </authorList>
    </citation>
    <scope>NUCLEOTIDE SEQUENCE [LARGE SCALE GENOMIC DNA]</scope>
    <source>
        <strain evidence="1 2">RO10H11247</strain>
    </source>
</reference>